<organism evidence="7 8">
    <name type="scientific">Granulicella pectinivorans</name>
    <dbReference type="NCBI Taxonomy" id="474950"/>
    <lineage>
        <taxon>Bacteria</taxon>
        <taxon>Pseudomonadati</taxon>
        <taxon>Acidobacteriota</taxon>
        <taxon>Terriglobia</taxon>
        <taxon>Terriglobales</taxon>
        <taxon>Acidobacteriaceae</taxon>
        <taxon>Granulicella</taxon>
    </lineage>
</organism>
<gene>
    <name evidence="7" type="ORF">SAMN05421771_0507</name>
</gene>
<dbReference type="Gene3D" id="1.20.1250.20">
    <property type="entry name" value="MFS general substrate transporter like domains"/>
    <property type="match status" value="2"/>
</dbReference>
<dbReference type="STRING" id="474950.SAMN05421771_0507"/>
<feature type="transmembrane region" description="Helical" evidence="5">
    <location>
        <begin position="320"/>
        <end position="340"/>
    </location>
</feature>
<dbReference type="OrthoDB" id="6360at2"/>
<feature type="domain" description="Major facilitator superfamily (MFS) profile" evidence="6">
    <location>
        <begin position="15"/>
        <end position="410"/>
    </location>
</feature>
<dbReference type="AlphaFoldDB" id="A0A1I6LB91"/>
<dbReference type="GO" id="GO:0022857">
    <property type="term" value="F:transmembrane transporter activity"/>
    <property type="evidence" value="ECO:0007669"/>
    <property type="project" value="InterPro"/>
</dbReference>
<accession>A0A1I6LB91</accession>
<protein>
    <submittedName>
        <fullName evidence="7">Sugar phosphate permease</fullName>
    </submittedName>
</protein>
<feature type="transmembrane region" description="Helical" evidence="5">
    <location>
        <begin position="145"/>
        <end position="163"/>
    </location>
</feature>
<keyword evidence="2 5" id="KW-0812">Transmembrane</keyword>
<dbReference type="RefSeq" id="WP_089836307.1">
    <property type="nucleotide sequence ID" value="NZ_FOZL01000001.1"/>
</dbReference>
<feature type="transmembrane region" description="Helical" evidence="5">
    <location>
        <begin position="170"/>
        <end position="189"/>
    </location>
</feature>
<feature type="transmembrane region" description="Helical" evidence="5">
    <location>
        <begin position="384"/>
        <end position="406"/>
    </location>
</feature>
<dbReference type="InterPro" id="IPR020846">
    <property type="entry name" value="MFS_dom"/>
</dbReference>
<proteinExistence type="predicted"/>
<dbReference type="PANTHER" id="PTHR11662">
    <property type="entry name" value="SOLUTE CARRIER FAMILY 17"/>
    <property type="match status" value="1"/>
</dbReference>
<evidence type="ECO:0000256" key="5">
    <source>
        <dbReference type="SAM" id="Phobius"/>
    </source>
</evidence>
<comment type="subcellular location">
    <subcellularLocation>
        <location evidence="1">Membrane</location>
        <topology evidence="1">Multi-pass membrane protein</topology>
    </subcellularLocation>
</comment>
<keyword evidence="4 5" id="KW-0472">Membrane</keyword>
<feature type="transmembrane region" description="Helical" evidence="5">
    <location>
        <begin position="81"/>
        <end position="108"/>
    </location>
</feature>
<evidence type="ECO:0000256" key="1">
    <source>
        <dbReference type="ARBA" id="ARBA00004141"/>
    </source>
</evidence>
<evidence type="ECO:0000313" key="7">
    <source>
        <dbReference type="EMBL" id="SFS00699.1"/>
    </source>
</evidence>
<keyword evidence="3 5" id="KW-1133">Transmembrane helix</keyword>
<feature type="transmembrane region" description="Helical" evidence="5">
    <location>
        <begin position="12"/>
        <end position="29"/>
    </location>
</feature>
<evidence type="ECO:0000256" key="2">
    <source>
        <dbReference type="ARBA" id="ARBA00022692"/>
    </source>
</evidence>
<feature type="transmembrane region" description="Helical" evidence="5">
    <location>
        <begin position="259"/>
        <end position="281"/>
    </location>
</feature>
<name>A0A1I6LB91_9BACT</name>
<dbReference type="EMBL" id="FOZL01000001">
    <property type="protein sequence ID" value="SFS00699.1"/>
    <property type="molecule type" value="Genomic_DNA"/>
</dbReference>
<evidence type="ECO:0000259" key="6">
    <source>
        <dbReference type="PROSITE" id="PS50850"/>
    </source>
</evidence>
<feature type="transmembrane region" description="Helical" evidence="5">
    <location>
        <begin position="293"/>
        <end position="315"/>
    </location>
</feature>
<dbReference type="InterPro" id="IPR050382">
    <property type="entry name" value="MFS_Na/Anion_cotransporter"/>
</dbReference>
<reference evidence="7 8" key="1">
    <citation type="submission" date="2016-10" db="EMBL/GenBank/DDBJ databases">
        <authorList>
            <person name="de Groot N.N."/>
        </authorList>
    </citation>
    <scope>NUCLEOTIDE SEQUENCE [LARGE SCALE GENOMIC DNA]</scope>
    <source>
        <strain evidence="7 8">DSM 21001</strain>
    </source>
</reference>
<keyword evidence="8" id="KW-1185">Reference proteome</keyword>
<evidence type="ECO:0000313" key="8">
    <source>
        <dbReference type="Proteomes" id="UP000199024"/>
    </source>
</evidence>
<sequence>MASLLEKTSGKRIGIAVVLGVGVLVNYFDRVNLSVAHDALEHTFGISDVTFGWLLSSYSWTYAAMQIPCGSLLDRFGVRRVMIVAILLWALASGLATVAPTIVLLFAARFLLGIGEAPTFPANAKAVGLWFPSQERGVPTATFDAAAKLSIGLGTPILGLILLRYGLRANFATTAILSLAYAGLFAWVYRDPNPTESLQAAELEALPAEKVDFASLLRQPKVWGAALGSGAYNYCFYLLLTWLPFYLQRGLKMTAHNAVLWSAVPWLVAAAAGFGIGGMLVDRLIKRGVDPDTVRRSVLIGGTSCGLFVLAPAFLHEPRIVLLCLTIAISGLAAASPVVWTLPSLLAPPGATGRVGSLMNLANQIAGITAPIITGYISGWTHSFAGAFLLASIVLLCGIGSYIFLLGRIERMELAMA</sequence>
<dbReference type="SUPFAM" id="SSF103473">
    <property type="entry name" value="MFS general substrate transporter"/>
    <property type="match status" value="1"/>
</dbReference>
<dbReference type="PROSITE" id="PS50850">
    <property type="entry name" value="MFS"/>
    <property type="match status" value="1"/>
</dbReference>
<feature type="transmembrane region" description="Helical" evidence="5">
    <location>
        <begin position="49"/>
        <end position="69"/>
    </location>
</feature>
<dbReference type="Pfam" id="PF07690">
    <property type="entry name" value="MFS_1"/>
    <property type="match status" value="1"/>
</dbReference>
<feature type="transmembrane region" description="Helical" evidence="5">
    <location>
        <begin position="222"/>
        <end position="247"/>
    </location>
</feature>
<dbReference type="InterPro" id="IPR011701">
    <property type="entry name" value="MFS"/>
</dbReference>
<evidence type="ECO:0000256" key="3">
    <source>
        <dbReference type="ARBA" id="ARBA00022989"/>
    </source>
</evidence>
<evidence type="ECO:0000256" key="4">
    <source>
        <dbReference type="ARBA" id="ARBA00023136"/>
    </source>
</evidence>
<dbReference type="PANTHER" id="PTHR11662:SF399">
    <property type="entry name" value="FI19708P1-RELATED"/>
    <property type="match status" value="1"/>
</dbReference>
<dbReference type="GO" id="GO:0016020">
    <property type="term" value="C:membrane"/>
    <property type="evidence" value="ECO:0007669"/>
    <property type="project" value="UniProtKB-SubCell"/>
</dbReference>
<dbReference type="CDD" id="cd17319">
    <property type="entry name" value="MFS_ExuT_GudP_like"/>
    <property type="match status" value="1"/>
</dbReference>
<dbReference type="InterPro" id="IPR036259">
    <property type="entry name" value="MFS_trans_sf"/>
</dbReference>
<dbReference type="Proteomes" id="UP000199024">
    <property type="component" value="Unassembled WGS sequence"/>
</dbReference>